<evidence type="ECO:0000256" key="1">
    <source>
        <dbReference type="SAM" id="Coils"/>
    </source>
</evidence>
<proteinExistence type="predicted"/>
<name>A0A444YKS5_ARAHY</name>
<dbReference type="Proteomes" id="UP000289738">
    <property type="component" value="Chromosome B06"/>
</dbReference>
<feature type="compositionally biased region" description="Polar residues" evidence="2">
    <location>
        <begin position="58"/>
        <end position="70"/>
    </location>
</feature>
<reference evidence="3 4" key="1">
    <citation type="submission" date="2019-01" db="EMBL/GenBank/DDBJ databases">
        <title>Sequencing of cultivated peanut Arachis hypogaea provides insights into genome evolution and oil improvement.</title>
        <authorList>
            <person name="Chen X."/>
        </authorList>
    </citation>
    <scope>NUCLEOTIDE SEQUENCE [LARGE SCALE GENOMIC DNA]</scope>
    <source>
        <strain evidence="4">cv. Fuhuasheng</strain>
        <tissue evidence="3">Leaves</tissue>
    </source>
</reference>
<gene>
    <name evidence="3" type="ORF">Ahy_B06g081284</name>
</gene>
<evidence type="ECO:0000313" key="3">
    <source>
        <dbReference type="EMBL" id="RYR02497.1"/>
    </source>
</evidence>
<feature type="compositionally biased region" description="Basic residues" evidence="2">
    <location>
        <begin position="71"/>
        <end position="80"/>
    </location>
</feature>
<accession>A0A444YKS5</accession>
<feature type="region of interest" description="Disordered" evidence="2">
    <location>
        <begin position="50"/>
        <end position="82"/>
    </location>
</feature>
<dbReference type="GO" id="GO:0005634">
    <property type="term" value="C:nucleus"/>
    <property type="evidence" value="ECO:0007669"/>
    <property type="project" value="TreeGrafter"/>
</dbReference>
<comment type="caution">
    <text evidence="3">The sequence shown here is derived from an EMBL/GenBank/DDBJ whole genome shotgun (WGS) entry which is preliminary data.</text>
</comment>
<dbReference type="AlphaFoldDB" id="A0A444YKS5"/>
<evidence type="ECO:0008006" key="5">
    <source>
        <dbReference type="Google" id="ProtNLM"/>
    </source>
</evidence>
<protein>
    <recommendedName>
        <fullName evidence="5">Trihelix transcription factor</fullName>
    </recommendedName>
</protein>
<feature type="coiled-coil region" evidence="1">
    <location>
        <begin position="104"/>
        <end position="157"/>
    </location>
</feature>
<keyword evidence="4" id="KW-1185">Reference proteome</keyword>
<organism evidence="3 4">
    <name type="scientific">Arachis hypogaea</name>
    <name type="common">Peanut</name>
    <dbReference type="NCBI Taxonomy" id="3818"/>
    <lineage>
        <taxon>Eukaryota</taxon>
        <taxon>Viridiplantae</taxon>
        <taxon>Streptophyta</taxon>
        <taxon>Embryophyta</taxon>
        <taxon>Tracheophyta</taxon>
        <taxon>Spermatophyta</taxon>
        <taxon>Magnoliopsida</taxon>
        <taxon>eudicotyledons</taxon>
        <taxon>Gunneridae</taxon>
        <taxon>Pentapetalae</taxon>
        <taxon>rosids</taxon>
        <taxon>fabids</taxon>
        <taxon>Fabales</taxon>
        <taxon>Fabaceae</taxon>
        <taxon>Papilionoideae</taxon>
        <taxon>50 kb inversion clade</taxon>
        <taxon>dalbergioids sensu lato</taxon>
        <taxon>Dalbergieae</taxon>
        <taxon>Pterocarpus clade</taxon>
        <taxon>Arachis</taxon>
    </lineage>
</organism>
<dbReference type="InterPro" id="IPR044823">
    <property type="entry name" value="ASIL1/2-like"/>
</dbReference>
<evidence type="ECO:0000313" key="4">
    <source>
        <dbReference type="Proteomes" id="UP000289738"/>
    </source>
</evidence>
<dbReference type="EMBL" id="SDMP01000016">
    <property type="protein sequence ID" value="RYR02497.1"/>
    <property type="molecule type" value="Genomic_DNA"/>
</dbReference>
<dbReference type="GO" id="GO:0000976">
    <property type="term" value="F:transcription cis-regulatory region binding"/>
    <property type="evidence" value="ECO:0007669"/>
    <property type="project" value="TreeGrafter"/>
</dbReference>
<evidence type="ECO:0000256" key="2">
    <source>
        <dbReference type="SAM" id="MobiDB-lite"/>
    </source>
</evidence>
<dbReference type="PANTHER" id="PTHR31307:SF6">
    <property type="entry name" value="OS01G0718900 PROTEIN"/>
    <property type="match status" value="1"/>
</dbReference>
<dbReference type="PROSITE" id="PS51257">
    <property type="entry name" value="PROKAR_LIPOPROTEIN"/>
    <property type="match status" value="1"/>
</dbReference>
<dbReference type="STRING" id="3818.A0A444YKS5"/>
<keyword evidence="1" id="KW-0175">Coiled coil</keyword>
<dbReference type="PANTHER" id="PTHR31307">
    <property type="entry name" value="TRIHELIX TRANSCRIPTION FACTOR ASIL2"/>
    <property type="match status" value="1"/>
</dbReference>
<sequence>MGSETCKWIYFQRMDKLMSSPAQQSSLSCGLDSGEYVFTNPRVYLNRANGFDQMRDSPGNSESFGEQGSNGHKHKKRRYARYSDDDASSFRLLANSIQKFGEIYEKIENSRRQQMVELEKMRMEFHKDLETQKSQILERVQSEISKLHQRDDDEEENDE</sequence>